<feature type="compositionally biased region" description="Low complexity" evidence="1">
    <location>
        <begin position="291"/>
        <end position="300"/>
    </location>
</feature>
<reference evidence="3" key="1">
    <citation type="submission" date="2016-11" db="UniProtKB">
        <authorList>
            <consortium name="WormBaseParasite"/>
        </authorList>
    </citation>
    <scope>IDENTIFICATION</scope>
</reference>
<sequence>VPAAVRVYSAEPPLALAEAAGQSGAAAEPGAELVRMTGRDESLLAFVCQLVQRAFKAFGAEDEPRLRLFVNLCSPRACAVCGCLLRHSAYQIVQLLAVKHRLSGSVLHMWIKRLLKVKCTNIQHPSRPTVVSQAGPPEVCLLVATLCRTQKCQVPDEFTERFLELCSACKSNVLNEFPDIVSRSTESVDIVFDENHSLVAKDAPAGVAMETKPTLRWTRKMEGINRKAPESRKEDKLKEKKLAARLAAENAVMKLFQTPGLPAESVPAAAAESAETAPDETGNATSDANHRSAATPSASRRRLLSLARPDGCSAGPTDESEEDAQMWDAVEALLNDARAIQHDRQWVMRQQLGPACCRLVWLSMAELAGGLAGCSALTPIQRRCLLGPAALPAGAAAGGAGRRAAWRRRRRWQRFRGRPAPWPAVTPAVFNTLNPAMKLAYLTEGLGSTPLTEDPDVLALACGYSVETVVYLDALAQPVWPAAPMPALISWSSGLQLVIRLLEVLPNTGPPLGRQTPIGRVSGLADLIPLQAVLSCARAVSDRSCQYAAVGLLLPPFAAWPQPAPPPAAAASLTFLVGG</sequence>
<accession>A0A1I8FAC6</accession>
<organism evidence="2 3">
    <name type="scientific">Macrostomum lignano</name>
    <dbReference type="NCBI Taxonomy" id="282301"/>
    <lineage>
        <taxon>Eukaryota</taxon>
        <taxon>Metazoa</taxon>
        <taxon>Spiralia</taxon>
        <taxon>Lophotrochozoa</taxon>
        <taxon>Platyhelminthes</taxon>
        <taxon>Rhabditophora</taxon>
        <taxon>Macrostomorpha</taxon>
        <taxon>Macrostomida</taxon>
        <taxon>Macrostomidae</taxon>
        <taxon>Macrostomum</taxon>
    </lineage>
</organism>
<protein>
    <submittedName>
        <fullName evidence="3">HECT domain-containing protein</fullName>
    </submittedName>
</protein>
<evidence type="ECO:0000313" key="3">
    <source>
        <dbReference type="WBParaSite" id="maker-unitig_25253-snap-gene-0.2-mRNA-1"/>
    </source>
</evidence>
<dbReference type="Proteomes" id="UP000095280">
    <property type="component" value="Unplaced"/>
</dbReference>
<name>A0A1I8FAC6_9PLAT</name>
<evidence type="ECO:0000256" key="1">
    <source>
        <dbReference type="SAM" id="MobiDB-lite"/>
    </source>
</evidence>
<dbReference type="WBParaSite" id="maker-unitig_25253-snap-gene-0.2-mRNA-1">
    <property type="protein sequence ID" value="maker-unitig_25253-snap-gene-0.2-mRNA-1"/>
    <property type="gene ID" value="maker-unitig_25253-snap-gene-0.2"/>
</dbReference>
<feature type="compositionally biased region" description="Low complexity" evidence="1">
    <location>
        <begin position="264"/>
        <end position="276"/>
    </location>
</feature>
<dbReference type="AlphaFoldDB" id="A0A1I8FAC6"/>
<proteinExistence type="predicted"/>
<keyword evidence="2" id="KW-1185">Reference proteome</keyword>
<evidence type="ECO:0000313" key="2">
    <source>
        <dbReference type="Proteomes" id="UP000095280"/>
    </source>
</evidence>
<feature type="region of interest" description="Disordered" evidence="1">
    <location>
        <begin position="264"/>
        <end position="300"/>
    </location>
</feature>